<keyword evidence="1" id="KW-0812">Transmembrane</keyword>
<dbReference type="EMBL" id="JAQNVG010000065">
    <property type="protein sequence ID" value="MDC2238879.1"/>
    <property type="molecule type" value="Genomic_DNA"/>
</dbReference>
<name>A0AAP3WI61_BACT4</name>
<organism evidence="2 3">
    <name type="scientific">Bacteroides thetaiotaomicron</name>
    <dbReference type="NCBI Taxonomy" id="818"/>
    <lineage>
        <taxon>Bacteria</taxon>
        <taxon>Pseudomonadati</taxon>
        <taxon>Bacteroidota</taxon>
        <taxon>Bacteroidia</taxon>
        <taxon>Bacteroidales</taxon>
        <taxon>Bacteroidaceae</taxon>
        <taxon>Bacteroides</taxon>
    </lineage>
</organism>
<evidence type="ECO:0000256" key="1">
    <source>
        <dbReference type="SAM" id="Phobius"/>
    </source>
</evidence>
<evidence type="ECO:0000313" key="2">
    <source>
        <dbReference type="EMBL" id="MDC2238879.1"/>
    </source>
</evidence>
<proteinExistence type="predicted"/>
<dbReference type="Proteomes" id="UP001217776">
    <property type="component" value="Unassembled WGS sequence"/>
</dbReference>
<gene>
    <name evidence="2" type="ORF">PO127_24345</name>
</gene>
<keyword evidence="1" id="KW-0472">Membrane</keyword>
<keyword evidence="1" id="KW-1133">Transmembrane helix</keyword>
<evidence type="ECO:0000313" key="3">
    <source>
        <dbReference type="Proteomes" id="UP001217776"/>
    </source>
</evidence>
<dbReference type="GeneID" id="60924833"/>
<reference evidence="2" key="1">
    <citation type="submission" date="2022-10" db="EMBL/GenBank/DDBJ databases">
        <title>Human gut microbiome strain richness.</title>
        <authorList>
            <person name="Chen-Liaw A."/>
        </authorList>
    </citation>
    <scope>NUCLEOTIDE SEQUENCE</scope>
    <source>
        <strain evidence="2">1001283st1_A3_1001283B150304_161114</strain>
    </source>
</reference>
<feature type="transmembrane region" description="Helical" evidence="1">
    <location>
        <begin position="20"/>
        <end position="45"/>
    </location>
</feature>
<protein>
    <submittedName>
        <fullName evidence="2">Uncharacterized protein</fullName>
    </submittedName>
</protein>
<accession>A0AAP3WI61</accession>
<sequence length="53" mass="6017">MITSEENGQLGAIREMAPIVILSFLPITVTLIVFVWGMIIMLFLLPFNIPQVW</sequence>
<dbReference type="RefSeq" id="WP_008767038.1">
    <property type="nucleotide sequence ID" value="NZ_BAABXH010000002.1"/>
</dbReference>
<comment type="caution">
    <text evidence="2">The sequence shown here is derived from an EMBL/GenBank/DDBJ whole genome shotgun (WGS) entry which is preliminary data.</text>
</comment>
<dbReference type="AlphaFoldDB" id="A0AAP3WI61"/>